<sequence>MEEEHIKLFDFFLRINTKELGSSTSEIPPPKRAYGDTGLDILERIGVNLDIKHDTPTLKACSLVNHEWHRLFAPFLWWRVIDDFDRVLLRLHKTQFAPSLPNVDPAARLEQEFLALINTFVAKVDDPTIPMAIHRERRTCIRTPSLVSFIVLGYLCKPIREIHFSFNTPPQFGIYDASVGRMVAPENCRMSDDYWNTEQRIENILTVLENSPSLEVLTFSDSAIFPQRTPHQWRQLSLPTTSSWSRTGSTVVTSEEPPRWPKLLHATLESTMIDRHYLEIFLYNAPRLRTLNLRQLDIINIHGNRIKRNIFPDAVTLAQRSRDFYNSEDSAYPYTGLEELSMIALLGISLKHQLDFALELPDLRSLYFKMDPKLESAHLPFKYGFDSLTSMTLIGNFNHEVLIRAASRLNYLHLTDSSFDDDDLFKTICRHRGSLKTVIIHSRCATLRDGVGPHLILRTCYQLLEFKLHLPRFDCNPELFRDQPWACTDLETLLVVPDCSSTRPDHVPCQAQAALFEQIVLTMPKLRNLSFGGGTGSFGFKPHEGLAQLALLKKLEVLNLKSKSLETNAPLTVEHAKLFVSEWPELQAIEGLYHYACREFIGYIQEHRPEVDL</sequence>
<evidence type="ECO:0000313" key="1">
    <source>
        <dbReference type="EMBL" id="KAG0305402.1"/>
    </source>
</evidence>
<accession>A0A9P6QZ18</accession>
<name>A0A9P6QZ18_9FUNG</name>
<dbReference type="Proteomes" id="UP000823405">
    <property type="component" value="Unassembled WGS sequence"/>
</dbReference>
<dbReference type="OrthoDB" id="2376074at2759"/>
<dbReference type="InterPro" id="IPR032675">
    <property type="entry name" value="LRR_dom_sf"/>
</dbReference>
<keyword evidence="2" id="KW-1185">Reference proteome</keyword>
<comment type="caution">
    <text evidence="1">The sequence shown here is derived from an EMBL/GenBank/DDBJ whole genome shotgun (WGS) entry which is preliminary data.</text>
</comment>
<organism evidence="1 2">
    <name type="scientific">Linnemannia gamsii</name>
    <dbReference type="NCBI Taxonomy" id="64522"/>
    <lineage>
        <taxon>Eukaryota</taxon>
        <taxon>Fungi</taxon>
        <taxon>Fungi incertae sedis</taxon>
        <taxon>Mucoromycota</taxon>
        <taxon>Mortierellomycotina</taxon>
        <taxon>Mortierellomycetes</taxon>
        <taxon>Mortierellales</taxon>
        <taxon>Mortierellaceae</taxon>
        <taxon>Linnemannia</taxon>
    </lineage>
</organism>
<evidence type="ECO:0000313" key="2">
    <source>
        <dbReference type="Proteomes" id="UP000823405"/>
    </source>
</evidence>
<feature type="non-terminal residue" evidence="1">
    <location>
        <position position="1"/>
    </location>
</feature>
<proteinExistence type="predicted"/>
<dbReference type="AlphaFoldDB" id="A0A9P6QZ18"/>
<gene>
    <name evidence="1" type="ORF">BGZ97_001120</name>
</gene>
<protein>
    <submittedName>
        <fullName evidence="1">Uncharacterized protein</fullName>
    </submittedName>
</protein>
<reference evidence="1" key="1">
    <citation type="journal article" date="2020" name="Fungal Divers.">
        <title>Resolving the Mortierellaceae phylogeny through synthesis of multi-gene phylogenetics and phylogenomics.</title>
        <authorList>
            <person name="Vandepol N."/>
            <person name="Liber J."/>
            <person name="Desiro A."/>
            <person name="Na H."/>
            <person name="Kennedy M."/>
            <person name="Barry K."/>
            <person name="Grigoriev I.V."/>
            <person name="Miller A.N."/>
            <person name="O'Donnell K."/>
            <person name="Stajich J.E."/>
            <person name="Bonito G."/>
        </authorList>
    </citation>
    <scope>NUCLEOTIDE SEQUENCE</scope>
    <source>
        <strain evidence="1">NVP60</strain>
    </source>
</reference>
<dbReference type="SUPFAM" id="SSF52047">
    <property type="entry name" value="RNI-like"/>
    <property type="match status" value="1"/>
</dbReference>
<dbReference type="Gene3D" id="3.80.10.10">
    <property type="entry name" value="Ribonuclease Inhibitor"/>
    <property type="match status" value="1"/>
</dbReference>
<dbReference type="EMBL" id="JAAAIN010001219">
    <property type="protein sequence ID" value="KAG0305402.1"/>
    <property type="molecule type" value="Genomic_DNA"/>
</dbReference>